<dbReference type="NCBIfam" id="TIGR01088">
    <property type="entry name" value="aroQ"/>
    <property type="match status" value="1"/>
</dbReference>
<dbReference type="PROSITE" id="PS01029">
    <property type="entry name" value="DEHYDROQUINASE_II"/>
    <property type="match status" value="1"/>
</dbReference>
<comment type="function">
    <text evidence="2 8">Catalyzes a trans-dehydration via an enolate intermediate.</text>
</comment>
<evidence type="ECO:0000256" key="1">
    <source>
        <dbReference type="ARBA" id="ARBA00001864"/>
    </source>
</evidence>
<feature type="active site" description="Proton acceptor" evidence="8 9">
    <location>
        <position position="43"/>
    </location>
</feature>
<feature type="binding site" evidence="8 10">
    <location>
        <position position="129"/>
    </location>
    <ligand>
        <name>substrate</name>
    </ligand>
</feature>
<protein>
    <recommendedName>
        <fullName evidence="6 8">3-dehydroquinate dehydratase</fullName>
        <shortName evidence="8">3-dehydroquinase</shortName>
        <ecNumber evidence="6 8">4.2.1.10</ecNumber>
    </recommendedName>
    <alternativeName>
        <fullName evidence="8">Type II DHQase</fullName>
    </alternativeName>
</protein>
<dbReference type="CDD" id="cd00466">
    <property type="entry name" value="DHQase_II"/>
    <property type="match status" value="1"/>
</dbReference>
<dbReference type="Pfam" id="PF01220">
    <property type="entry name" value="DHquinase_II"/>
    <property type="match status" value="1"/>
</dbReference>
<dbReference type="Gene3D" id="3.40.50.9100">
    <property type="entry name" value="Dehydroquinase, class II"/>
    <property type="match status" value="1"/>
</dbReference>
<evidence type="ECO:0000256" key="11">
    <source>
        <dbReference type="PIRSR" id="PIRSR001399-3"/>
    </source>
</evidence>
<dbReference type="HAMAP" id="MF_00169">
    <property type="entry name" value="AroQ"/>
    <property type="match status" value="1"/>
</dbReference>
<dbReference type="PANTHER" id="PTHR21272:SF3">
    <property type="entry name" value="CATABOLIC 3-DEHYDROQUINASE"/>
    <property type="match status" value="1"/>
</dbReference>
<dbReference type="GO" id="GO:0019631">
    <property type="term" value="P:quinate catabolic process"/>
    <property type="evidence" value="ECO:0007669"/>
    <property type="project" value="TreeGrafter"/>
</dbReference>
<proteinExistence type="inferred from homology"/>
<dbReference type="GO" id="GO:0009073">
    <property type="term" value="P:aromatic amino acid family biosynthetic process"/>
    <property type="evidence" value="ECO:0007669"/>
    <property type="project" value="UniProtKB-KW"/>
</dbReference>
<reference evidence="12 13" key="1">
    <citation type="submission" date="2016-11" db="EMBL/GenBank/DDBJ databases">
        <authorList>
            <person name="Jaros S."/>
            <person name="Januszkiewicz K."/>
            <person name="Wedrychowicz H."/>
        </authorList>
    </citation>
    <scope>NUCLEOTIDE SEQUENCE [LARGE SCALE GENOMIC DNA]</scope>
    <source>
        <strain evidence="12 13">CGMCC 1.12145</strain>
    </source>
</reference>
<dbReference type="InterPro" id="IPR001874">
    <property type="entry name" value="DHquinase_II"/>
</dbReference>
<evidence type="ECO:0000256" key="4">
    <source>
        <dbReference type="ARBA" id="ARBA00011037"/>
    </source>
</evidence>
<keyword evidence="8" id="KW-0028">Amino-acid biosynthesis</keyword>
<feature type="site" description="Transition state stabilizer" evidence="8 11">
    <location>
        <position position="38"/>
    </location>
</feature>
<keyword evidence="8" id="KW-0057">Aromatic amino acid biosynthesis</keyword>
<dbReference type="EMBL" id="FPJE01000019">
    <property type="protein sequence ID" value="SFW67385.1"/>
    <property type="molecule type" value="Genomic_DNA"/>
</dbReference>
<evidence type="ECO:0000256" key="8">
    <source>
        <dbReference type="HAMAP-Rule" id="MF_00169"/>
    </source>
</evidence>
<feature type="binding site" evidence="8 10">
    <location>
        <position position="98"/>
    </location>
    <ligand>
        <name>substrate</name>
    </ligand>
</feature>
<gene>
    <name evidence="8" type="primary">aroQ</name>
    <name evidence="12" type="ORF">SAMN02927921_03193</name>
</gene>
<sequence length="159" mass="17887">MKKPEIGMTIKPKTNKFINQTMKLIIINGPNLNLLGKREPEIYGSETFTDYLEQLKEKFPDIILEYYQSNIEGELIDKLHETGFDYDGIVLNAGAYTHTSIGIGDAIKGITTPVVEVHISNTFGRESFRHQSYISAHAKGVILGFGLQSYVLAIRSFME</sequence>
<comment type="similarity">
    <text evidence="4 8">Belongs to the type-II 3-dehydroquinase family.</text>
</comment>
<comment type="catalytic activity">
    <reaction evidence="1 8">
        <text>3-dehydroquinate = 3-dehydroshikimate + H2O</text>
        <dbReference type="Rhea" id="RHEA:21096"/>
        <dbReference type="ChEBI" id="CHEBI:15377"/>
        <dbReference type="ChEBI" id="CHEBI:16630"/>
        <dbReference type="ChEBI" id="CHEBI:32364"/>
        <dbReference type="EC" id="4.2.1.10"/>
    </reaction>
</comment>
<keyword evidence="13" id="KW-1185">Reference proteome</keyword>
<organism evidence="12 13">
    <name type="scientific">Sinomicrobium oceani</name>
    <dbReference type="NCBI Taxonomy" id="1150368"/>
    <lineage>
        <taxon>Bacteria</taxon>
        <taxon>Pseudomonadati</taxon>
        <taxon>Bacteroidota</taxon>
        <taxon>Flavobacteriia</taxon>
        <taxon>Flavobacteriales</taxon>
        <taxon>Flavobacteriaceae</taxon>
        <taxon>Sinomicrobium</taxon>
    </lineage>
</organism>
<dbReference type="NCBIfam" id="NF003806">
    <property type="entry name" value="PRK05395.1-3"/>
    <property type="match status" value="1"/>
</dbReference>
<evidence type="ECO:0000256" key="10">
    <source>
        <dbReference type="PIRSR" id="PIRSR001399-2"/>
    </source>
</evidence>
<dbReference type="AlphaFoldDB" id="A0A1K1R638"/>
<comment type="subunit">
    <text evidence="5 8">Homododecamer.</text>
</comment>
<evidence type="ECO:0000313" key="12">
    <source>
        <dbReference type="EMBL" id="SFW67385.1"/>
    </source>
</evidence>
<evidence type="ECO:0000256" key="2">
    <source>
        <dbReference type="ARBA" id="ARBA00003924"/>
    </source>
</evidence>
<evidence type="ECO:0000256" key="9">
    <source>
        <dbReference type="PIRSR" id="PIRSR001399-1"/>
    </source>
</evidence>
<dbReference type="UniPathway" id="UPA00053">
    <property type="reaction ID" value="UER00086"/>
</dbReference>
<evidence type="ECO:0000256" key="6">
    <source>
        <dbReference type="ARBA" id="ARBA00012060"/>
    </source>
</evidence>
<feature type="active site" description="Proton donor" evidence="8 9">
    <location>
        <position position="118"/>
    </location>
</feature>
<dbReference type="NCBIfam" id="NF003807">
    <property type="entry name" value="PRK05395.1-4"/>
    <property type="match status" value="1"/>
</dbReference>
<name>A0A1K1R638_9FLAO</name>
<keyword evidence="7 8" id="KW-0456">Lyase</keyword>
<evidence type="ECO:0000256" key="3">
    <source>
        <dbReference type="ARBA" id="ARBA00004902"/>
    </source>
</evidence>
<dbReference type="InterPro" id="IPR036441">
    <property type="entry name" value="DHquinase_II_sf"/>
</dbReference>
<dbReference type="Proteomes" id="UP000182248">
    <property type="component" value="Unassembled WGS sequence"/>
</dbReference>
<accession>A0A1K1R638</accession>
<comment type="pathway">
    <text evidence="3 8">Metabolic intermediate biosynthesis; chorismate biosynthesis; chorismate from D-erythrose 4-phosphate and phosphoenolpyruvate: step 3/7.</text>
</comment>
<feature type="binding site" evidence="8 10">
    <location>
        <position position="92"/>
    </location>
    <ligand>
        <name>substrate</name>
    </ligand>
</feature>
<dbReference type="STRING" id="1150368.SAMN02927921_03193"/>
<dbReference type="PANTHER" id="PTHR21272">
    <property type="entry name" value="CATABOLIC 3-DEHYDROQUINASE"/>
    <property type="match status" value="1"/>
</dbReference>
<dbReference type="InterPro" id="IPR018509">
    <property type="entry name" value="DHquinase_II_CS"/>
</dbReference>
<dbReference type="NCBIfam" id="NF003805">
    <property type="entry name" value="PRK05395.1-2"/>
    <property type="match status" value="1"/>
</dbReference>
<evidence type="ECO:0000313" key="13">
    <source>
        <dbReference type="Proteomes" id="UP000182248"/>
    </source>
</evidence>
<dbReference type="GO" id="GO:0008652">
    <property type="term" value="P:amino acid biosynthetic process"/>
    <property type="evidence" value="ECO:0007669"/>
    <property type="project" value="UniProtKB-KW"/>
</dbReference>
<feature type="binding site" evidence="8 10">
    <location>
        <position position="105"/>
    </location>
    <ligand>
        <name>substrate</name>
    </ligand>
</feature>
<dbReference type="EC" id="4.2.1.10" evidence="6 8"/>
<dbReference type="GO" id="GO:0009423">
    <property type="term" value="P:chorismate biosynthetic process"/>
    <property type="evidence" value="ECO:0007669"/>
    <property type="project" value="UniProtKB-UniRule"/>
</dbReference>
<dbReference type="SUPFAM" id="SSF52304">
    <property type="entry name" value="Type II 3-dehydroquinate dehydratase"/>
    <property type="match status" value="1"/>
</dbReference>
<feature type="binding site" evidence="8 10">
    <location>
        <begin position="119"/>
        <end position="120"/>
    </location>
    <ligand>
        <name>substrate</name>
    </ligand>
</feature>
<evidence type="ECO:0000256" key="5">
    <source>
        <dbReference type="ARBA" id="ARBA00011193"/>
    </source>
</evidence>
<dbReference type="GO" id="GO:0003855">
    <property type="term" value="F:3-dehydroquinate dehydratase activity"/>
    <property type="evidence" value="ECO:0007669"/>
    <property type="project" value="UniProtKB-UniRule"/>
</dbReference>
<evidence type="ECO:0000256" key="7">
    <source>
        <dbReference type="ARBA" id="ARBA00023239"/>
    </source>
</evidence>
<dbReference type="PIRSF" id="PIRSF001399">
    <property type="entry name" value="DHquinase_II"/>
    <property type="match status" value="1"/>
</dbReference>